<reference evidence="2" key="2">
    <citation type="submission" date="2023-05" db="EMBL/GenBank/DDBJ databases">
        <authorList>
            <consortium name="Lawrence Berkeley National Laboratory"/>
            <person name="Steindorff A."/>
            <person name="Hensen N."/>
            <person name="Bonometti L."/>
            <person name="Westerberg I."/>
            <person name="Brannstrom I.O."/>
            <person name="Guillou S."/>
            <person name="Cros-Aarteil S."/>
            <person name="Calhoun S."/>
            <person name="Haridas S."/>
            <person name="Kuo A."/>
            <person name="Mondo S."/>
            <person name="Pangilinan J."/>
            <person name="Riley R."/>
            <person name="Labutti K."/>
            <person name="Andreopoulos B."/>
            <person name="Lipzen A."/>
            <person name="Chen C."/>
            <person name="Yanf M."/>
            <person name="Daum C."/>
            <person name="Ng V."/>
            <person name="Clum A."/>
            <person name="Ohm R."/>
            <person name="Martin F."/>
            <person name="Silar P."/>
            <person name="Natvig D."/>
            <person name="Lalanne C."/>
            <person name="Gautier V."/>
            <person name="Ament-Velasquez S.L."/>
            <person name="Kruys A."/>
            <person name="Hutchinson M.I."/>
            <person name="Powell A.J."/>
            <person name="Barry K."/>
            <person name="Miller A.N."/>
            <person name="Grigoriev I.V."/>
            <person name="Debuchy R."/>
            <person name="Gladieux P."/>
            <person name="Thoren M.H."/>
            <person name="Johannesson H."/>
        </authorList>
    </citation>
    <scope>NUCLEOTIDE SEQUENCE</scope>
    <source>
        <strain evidence="2">CBS 990.96</strain>
    </source>
</reference>
<dbReference type="AlphaFoldDB" id="A0AAN7BGB6"/>
<reference evidence="2" key="1">
    <citation type="journal article" date="2023" name="Mol. Phylogenet. Evol.">
        <title>Genome-scale phylogeny and comparative genomics of the fungal order Sordariales.</title>
        <authorList>
            <person name="Hensen N."/>
            <person name="Bonometti L."/>
            <person name="Westerberg I."/>
            <person name="Brannstrom I.O."/>
            <person name="Guillou S."/>
            <person name="Cros-Aarteil S."/>
            <person name="Calhoun S."/>
            <person name="Haridas S."/>
            <person name="Kuo A."/>
            <person name="Mondo S."/>
            <person name="Pangilinan J."/>
            <person name="Riley R."/>
            <person name="LaButti K."/>
            <person name="Andreopoulos B."/>
            <person name="Lipzen A."/>
            <person name="Chen C."/>
            <person name="Yan M."/>
            <person name="Daum C."/>
            <person name="Ng V."/>
            <person name="Clum A."/>
            <person name="Steindorff A."/>
            <person name="Ohm R.A."/>
            <person name="Martin F."/>
            <person name="Silar P."/>
            <person name="Natvig D.O."/>
            <person name="Lalanne C."/>
            <person name="Gautier V."/>
            <person name="Ament-Velasquez S.L."/>
            <person name="Kruys A."/>
            <person name="Hutchinson M.I."/>
            <person name="Powell A.J."/>
            <person name="Barry K."/>
            <person name="Miller A.N."/>
            <person name="Grigoriev I.V."/>
            <person name="Debuchy R."/>
            <person name="Gladieux P."/>
            <person name="Hiltunen Thoren M."/>
            <person name="Johannesson H."/>
        </authorList>
    </citation>
    <scope>NUCLEOTIDE SEQUENCE</scope>
    <source>
        <strain evidence="2">CBS 990.96</strain>
    </source>
</reference>
<evidence type="ECO:0000256" key="1">
    <source>
        <dbReference type="SAM" id="SignalP"/>
    </source>
</evidence>
<comment type="caution">
    <text evidence="2">The sequence shown here is derived from an EMBL/GenBank/DDBJ whole genome shotgun (WGS) entry which is preliminary data.</text>
</comment>
<protein>
    <recommendedName>
        <fullName evidence="4">Ecp2 effector protein domain-containing protein</fullName>
    </recommendedName>
</protein>
<dbReference type="Proteomes" id="UP001301958">
    <property type="component" value="Unassembled WGS sequence"/>
</dbReference>
<proteinExistence type="predicted"/>
<feature type="chain" id="PRO_5042950724" description="Ecp2 effector protein domain-containing protein" evidence="1">
    <location>
        <begin position="20"/>
        <end position="159"/>
    </location>
</feature>
<accession>A0AAN7BGB6</accession>
<keyword evidence="3" id="KW-1185">Reference proteome</keyword>
<evidence type="ECO:0000313" key="2">
    <source>
        <dbReference type="EMBL" id="KAK4220690.1"/>
    </source>
</evidence>
<gene>
    <name evidence="2" type="ORF">QBC38DRAFT_462313</name>
</gene>
<feature type="signal peptide" evidence="1">
    <location>
        <begin position="1"/>
        <end position="19"/>
    </location>
</feature>
<sequence length="159" mass="17557">MFHILSLLALIGTLLTVSAWDIRGPYCSPSIETYSLITNATAKDCRGLVDWLQTNASNGTAGAADFAFYAGTPWLGEYMTHWYSCRYIANTLPTPNINSRTFVGGYGVHYCDQTVNITTWAEGKMGPGPVWWAIIGKYDPIPDFVREQVVSTGAMCFRP</sequence>
<keyword evidence="1" id="KW-0732">Signal</keyword>
<evidence type="ECO:0008006" key="4">
    <source>
        <dbReference type="Google" id="ProtNLM"/>
    </source>
</evidence>
<organism evidence="2 3">
    <name type="scientific">Podospora fimiseda</name>
    <dbReference type="NCBI Taxonomy" id="252190"/>
    <lineage>
        <taxon>Eukaryota</taxon>
        <taxon>Fungi</taxon>
        <taxon>Dikarya</taxon>
        <taxon>Ascomycota</taxon>
        <taxon>Pezizomycotina</taxon>
        <taxon>Sordariomycetes</taxon>
        <taxon>Sordariomycetidae</taxon>
        <taxon>Sordariales</taxon>
        <taxon>Podosporaceae</taxon>
        <taxon>Podospora</taxon>
    </lineage>
</organism>
<dbReference type="EMBL" id="MU865665">
    <property type="protein sequence ID" value="KAK4220690.1"/>
    <property type="molecule type" value="Genomic_DNA"/>
</dbReference>
<name>A0AAN7BGB6_9PEZI</name>
<evidence type="ECO:0000313" key="3">
    <source>
        <dbReference type="Proteomes" id="UP001301958"/>
    </source>
</evidence>